<evidence type="ECO:0000313" key="1">
    <source>
        <dbReference type="EMBL" id="OUM20783.1"/>
    </source>
</evidence>
<gene>
    <name evidence="1" type="ORF">CBW42_08140</name>
</gene>
<dbReference type="RefSeq" id="WP_087019714.1">
    <property type="nucleotide sequence ID" value="NZ_NHOC01000005.1"/>
</dbReference>
<dbReference type="Proteomes" id="UP000194903">
    <property type="component" value="Unassembled WGS sequence"/>
</dbReference>
<protein>
    <submittedName>
        <fullName evidence="1">Uncharacterized protein</fullName>
    </submittedName>
</protein>
<evidence type="ECO:0000313" key="2">
    <source>
        <dbReference type="Proteomes" id="UP000194903"/>
    </source>
</evidence>
<dbReference type="AlphaFoldDB" id="A0A252F4T9"/>
<comment type="caution">
    <text evidence="1">The sequence shown here is derived from an EMBL/GenBank/DDBJ whole genome shotgun (WGS) entry which is preliminary data.</text>
</comment>
<sequence length="67" mass="7896">MRDDEPLDYRKMYHTMIQQTEAAMRLICEVQLSCQQLYIDRCMQEDGWIQEGYRAGGSSEDCNPTDK</sequence>
<keyword evidence="2" id="KW-1185">Reference proteome</keyword>
<dbReference type="EMBL" id="NHOC01000005">
    <property type="protein sequence ID" value="OUM20783.1"/>
    <property type="molecule type" value="Genomic_DNA"/>
</dbReference>
<proteinExistence type="predicted"/>
<reference evidence="1 2" key="1">
    <citation type="submission" date="2017-05" db="EMBL/GenBank/DDBJ databases">
        <title>Butyricicoccus porcorum sp. nov. a butyrate-producing bacterium from the swine intestinal tract.</title>
        <authorList>
            <person name="Trachsel J."/>
            <person name="Humphrey S."/>
            <person name="Allen H.K."/>
        </authorList>
    </citation>
    <scope>NUCLEOTIDE SEQUENCE [LARGE SCALE GENOMIC DNA]</scope>
    <source>
        <strain evidence="1">BB10</strain>
    </source>
</reference>
<accession>A0A252F4T9</accession>
<name>A0A252F4T9_9FIRM</name>
<organism evidence="1 2">
    <name type="scientific">Butyricicoccus porcorum</name>
    <dbReference type="NCBI Taxonomy" id="1945634"/>
    <lineage>
        <taxon>Bacteria</taxon>
        <taxon>Bacillati</taxon>
        <taxon>Bacillota</taxon>
        <taxon>Clostridia</taxon>
        <taxon>Eubacteriales</taxon>
        <taxon>Butyricicoccaceae</taxon>
        <taxon>Butyricicoccus</taxon>
    </lineage>
</organism>